<dbReference type="OrthoDB" id="684045at2759"/>
<keyword evidence="2" id="KW-1185">Reference proteome</keyword>
<evidence type="ECO:0000259" key="1">
    <source>
        <dbReference type="PROSITE" id="PS50097"/>
    </source>
</evidence>
<accession>A0A6P8YRC4</accession>
<evidence type="ECO:0000313" key="5">
    <source>
        <dbReference type="RefSeq" id="XP_034239886.1"/>
    </source>
</evidence>
<evidence type="ECO:0000313" key="3">
    <source>
        <dbReference type="RefSeq" id="XP_034239884.1"/>
    </source>
</evidence>
<dbReference type="KEGG" id="tpal:117644483"/>
<dbReference type="InterPro" id="IPR000210">
    <property type="entry name" value="BTB/POZ_dom"/>
</dbReference>
<sequence>MAVAVDSNSCQPCVNDRKLWEPVIAAECFVPWDVIRMLDPYKERVDFFGPFPVHANENDTYDDNELFSIRFHSTGKWIKVGLQRNCLKQPWRELLVKSCGLWTKRESGNEPFNQNPLTWPLPEEKNSVHIVDKNGNNYYSRDTTEGTLMQMPQCTTRCFTVRLEVYGRRVTPTDSLINSLNLARKSGSSLCDVQLRVDGHVYPAHKAVLSATSSVFMAMFTGEFKEKTAETVIIEGASKEAFGRFLDFLYTEDIASWDGCELELLDLSERYQVERLKARCEMCLWGLDGPRALSLLMEADKWPVVTPAIKNRLCRLVAAGWRAVADSDEWQALQASNPVTSGIIQAFAAIVAPSVKVFKRT</sequence>
<dbReference type="SUPFAM" id="SSF54695">
    <property type="entry name" value="POZ domain"/>
    <property type="match status" value="1"/>
</dbReference>
<dbReference type="Proteomes" id="UP000515158">
    <property type="component" value="Unplaced"/>
</dbReference>
<dbReference type="RefSeq" id="XP_034239886.1">
    <property type="nucleotide sequence ID" value="XM_034383995.1"/>
</dbReference>
<dbReference type="RefSeq" id="XP_034239885.1">
    <property type="nucleotide sequence ID" value="XM_034383994.1"/>
</dbReference>
<evidence type="ECO:0000313" key="2">
    <source>
        <dbReference type="Proteomes" id="UP000515158"/>
    </source>
</evidence>
<gene>
    <name evidence="3 4 5" type="primary">LOC117644483</name>
</gene>
<dbReference type="Gene3D" id="3.30.710.10">
    <property type="entry name" value="Potassium Channel Kv1.1, Chain A"/>
    <property type="match status" value="1"/>
</dbReference>
<dbReference type="AlphaFoldDB" id="A0A6P8YRC4"/>
<dbReference type="SMART" id="SM00225">
    <property type="entry name" value="BTB"/>
    <property type="match status" value="1"/>
</dbReference>
<protein>
    <submittedName>
        <fullName evidence="3 4">Uncharacterized protein LOC117644483</fullName>
    </submittedName>
</protein>
<feature type="domain" description="BTB" evidence="1">
    <location>
        <begin position="191"/>
        <end position="258"/>
    </location>
</feature>
<organism evidence="4">
    <name type="scientific">Thrips palmi</name>
    <name type="common">Melon thrips</name>
    <dbReference type="NCBI Taxonomy" id="161013"/>
    <lineage>
        <taxon>Eukaryota</taxon>
        <taxon>Metazoa</taxon>
        <taxon>Ecdysozoa</taxon>
        <taxon>Arthropoda</taxon>
        <taxon>Hexapoda</taxon>
        <taxon>Insecta</taxon>
        <taxon>Pterygota</taxon>
        <taxon>Neoptera</taxon>
        <taxon>Paraneoptera</taxon>
        <taxon>Thysanoptera</taxon>
        <taxon>Terebrantia</taxon>
        <taxon>Thripoidea</taxon>
        <taxon>Thripidae</taxon>
        <taxon>Thrips</taxon>
    </lineage>
</organism>
<dbReference type="Pfam" id="PF00651">
    <property type="entry name" value="BTB"/>
    <property type="match status" value="1"/>
</dbReference>
<dbReference type="RefSeq" id="XP_034239884.1">
    <property type="nucleotide sequence ID" value="XM_034383993.1"/>
</dbReference>
<dbReference type="GeneID" id="117644483"/>
<evidence type="ECO:0000313" key="4">
    <source>
        <dbReference type="RefSeq" id="XP_034239885.1"/>
    </source>
</evidence>
<reference evidence="3 4" key="1">
    <citation type="submission" date="2025-04" db="UniProtKB">
        <authorList>
            <consortium name="RefSeq"/>
        </authorList>
    </citation>
    <scope>IDENTIFICATION</scope>
    <source>
        <tissue evidence="3 4">Total insect</tissue>
    </source>
</reference>
<dbReference type="CDD" id="cd18186">
    <property type="entry name" value="BTB_POZ_ZBTB_KLHL-like"/>
    <property type="match status" value="1"/>
</dbReference>
<name>A0A6P8YRC4_THRPL</name>
<proteinExistence type="predicted"/>
<dbReference type="InterPro" id="IPR011333">
    <property type="entry name" value="SKP1/BTB/POZ_sf"/>
</dbReference>
<dbReference type="PROSITE" id="PS50097">
    <property type="entry name" value="BTB"/>
    <property type="match status" value="1"/>
</dbReference>
<dbReference type="PANTHER" id="PTHR24413">
    <property type="entry name" value="SPECKLE-TYPE POZ PROTEIN"/>
    <property type="match status" value="1"/>
</dbReference>